<feature type="region of interest" description="Disordered" evidence="1">
    <location>
        <begin position="47"/>
        <end position="78"/>
    </location>
</feature>
<evidence type="ECO:0000256" key="1">
    <source>
        <dbReference type="SAM" id="MobiDB-lite"/>
    </source>
</evidence>
<keyword evidence="3" id="KW-1185">Reference proteome</keyword>
<evidence type="ECO:0000313" key="2">
    <source>
        <dbReference type="EMBL" id="KAF5732076.1"/>
    </source>
</evidence>
<proteinExistence type="predicted"/>
<feature type="region of interest" description="Disordered" evidence="1">
    <location>
        <begin position="90"/>
        <end position="141"/>
    </location>
</feature>
<accession>A0A7J7CED5</accession>
<dbReference type="PANTHER" id="PTHR35488:SF4">
    <property type="entry name" value="DUF4005 DOMAIN-CONTAINING PROTEIN"/>
    <property type="match status" value="1"/>
</dbReference>
<dbReference type="PANTHER" id="PTHR35488">
    <property type="entry name" value="OS05G0358900 PROTEIN-RELATED"/>
    <property type="match status" value="1"/>
</dbReference>
<gene>
    <name evidence="2" type="ORF">HS088_TW18G00765</name>
</gene>
<dbReference type="InParanoid" id="A0A7J7CED5"/>
<protein>
    <submittedName>
        <fullName evidence="2">Uncharacterized protein</fullName>
    </submittedName>
</protein>
<reference evidence="2 3" key="1">
    <citation type="journal article" date="2020" name="Nat. Commun.">
        <title>Genome of Tripterygium wilfordii and identification of cytochrome P450 involved in triptolide biosynthesis.</title>
        <authorList>
            <person name="Tu L."/>
            <person name="Su P."/>
            <person name="Zhang Z."/>
            <person name="Gao L."/>
            <person name="Wang J."/>
            <person name="Hu T."/>
            <person name="Zhou J."/>
            <person name="Zhang Y."/>
            <person name="Zhao Y."/>
            <person name="Liu Y."/>
            <person name="Song Y."/>
            <person name="Tong Y."/>
            <person name="Lu Y."/>
            <person name="Yang J."/>
            <person name="Xu C."/>
            <person name="Jia M."/>
            <person name="Peters R.J."/>
            <person name="Huang L."/>
            <person name="Gao W."/>
        </authorList>
    </citation>
    <scope>NUCLEOTIDE SEQUENCE [LARGE SCALE GENOMIC DNA]</scope>
    <source>
        <strain evidence="3">cv. XIE 37</strain>
        <tissue evidence="2">Leaf</tissue>
    </source>
</reference>
<dbReference type="AlphaFoldDB" id="A0A7J7CED5"/>
<feature type="compositionally biased region" description="Polar residues" evidence="1">
    <location>
        <begin position="129"/>
        <end position="139"/>
    </location>
</feature>
<dbReference type="EMBL" id="JAAARO010000018">
    <property type="protein sequence ID" value="KAF5732076.1"/>
    <property type="molecule type" value="Genomic_DNA"/>
</dbReference>
<comment type="caution">
    <text evidence="2">The sequence shown here is derived from an EMBL/GenBank/DDBJ whole genome shotgun (WGS) entry which is preliminary data.</text>
</comment>
<evidence type="ECO:0000313" key="3">
    <source>
        <dbReference type="Proteomes" id="UP000593562"/>
    </source>
</evidence>
<feature type="compositionally biased region" description="Basic and acidic residues" evidence="1">
    <location>
        <begin position="61"/>
        <end position="72"/>
    </location>
</feature>
<name>A0A7J7CED5_TRIWF</name>
<organism evidence="2 3">
    <name type="scientific">Tripterygium wilfordii</name>
    <name type="common">Thunder God vine</name>
    <dbReference type="NCBI Taxonomy" id="458696"/>
    <lineage>
        <taxon>Eukaryota</taxon>
        <taxon>Viridiplantae</taxon>
        <taxon>Streptophyta</taxon>
        <taxon>Embryophyta</taxon>
        <taxon>Tracheophyta</taxon>
        <taxon>Spermatophyta</taxon>
        <taxon>Magnoliopsida</taxon>
        <taxon>eudicotyledons</taxon>
        <taxon>Gunneridae</taxon>
        <taxon>Pentapetalae</taxon>
        <taxon>rosids</taxon>
        <taxon>fabids</taxon>
        <taxon>Celastrales</taxon>
        <taxon>Celastraceae</taxon>
        <taxon>Tripterygium</taxon>
    </lineage>
</organism>
<sequence length="172" mass="19413">MLWFLKFSGKMKRSPIYPNCETNYYGGNEFDPHLDFSLFLEEAREHAREVNPQAPLSNPEKAGKGRLGEEKKNKKSWSSSLFKWWKVEKKSKPGAEPSNGSQVPNARSGNVSGPINGNARGFNRRHCRQNSGPVNSLFNPTKRGENEIPYMCLHQRSNSHASVAYGPVYLVT</sequence>
<feature type="compositionally biased region" description="Polar residues" evidence="1">
    <location>
        <begin position="98"/>
        <end position="115"/>
    </location>
</feature>
<dbReference type="Proteomes" id="UP000593562">
    <property type="component" value="Unassembled WGS sequence"/>
</dbReference>